<dbReference type="KEGG" id="lkm:EFP84_08195"/>
<gene>
    <name evidence="5" type="ORF">CH378_12770</name>
    <name evidence="4" type="ORF">EFP84_08195</name>
</gene>
<protein>
    <submittedName>
        <fullName evidence="4 5">N-acetyltransferase</fullName>
    </submittedName>
</protein>
<feature type="domain" description="N-acetyltransferase" evidence="3">
    <location>
        <begin position="1"/>
        <end position="136"/>
    </location>
</feature>
<accession>A0A2M9XQF0</accession>
<dbReference type="RefSeq" id="WP_100737691.1">
    <property type="nucleotide sequence ID" value="NZ_CP033614.1"/>
</dbReference>
<evidence type="ECO:0000259" key="3">
    <source>
        <dbReference type="PROSITE" id="PS51186"/>
    </source>
</evidence>
<dbReference type="GO" id="GO:0016747">
    <property type="term" value="F:acyltransferase activity, transferring groups other than amino-acyl groups"/>
    <property type="evidence" value="ECO:0007669"/>
    <property type="project" value="InterPro"/>
</dbReference>
<evidence type="ECO:0000313" key="7">
    <source>
        <dbReference type="Proteomes" id="UP000276407"/>
    </source>
</evidence>
<evidence type="ECO:0000256" key="2">
    <source>
        <dbReference type="ARBA" id="ARBA00023315"/>
    </source>
</evidence>
<dbReference type="Proteomes" id="UP000231919">
    <property type="component" value="Unassembled WGS sequence"/>
</dbReference>
<evidence type="ECO:0000313" key="6">
    <source>
        <dbReference type="Proteomes" id="UP000231919"/>
    </source>
</evidence>
<dbReference type="Proteomes" id="UP000276407">
    <property type="component" value="Chromosome 1"/>
</dbReference>
<dbReference type="Gene3D" id="3.40.630.30">
    <property type="match status" value="1"/>
</dbReference>
<reference evidence="4 7" key="2">
    <citation type="submission" date="2018-11" db="EMBL/GenBank/DDBJ databases">
        <title>Complete genome sequence of Leptospira kmetyi isolate LS 001/16 from soil sample associated with a leptospirosis patient in Kelantan.</title>
        <authorList>
            <person name="Muhammad Yusoff F."/>
            <person name="Muhammad Yusoff S."/>
            <person name="Ahmad M.N."/>
            <person name="Yusof N.Y."/>
            <person name="Aziah I."/>
        </authorList>
    </citation>
    <scope>NUCLEOTIDE SEQUENCE [LARGE SCALE GENOMIC DNA]</scope>
    <source>
        <strain evidence="4 7">LS 001/16</strain>
    </source>
</reference>
<sequence length="148" mass="17297">MDIRILDKNDLDWLVALEENCFGSAAWTREMLYSHLKECSGIGSTDQCYILYKRSIGEIEIYRVAVHSRLRRQGKAKELMERLFALEKEKTFFLEVSSHNSSAIALYESCGFQRIHTRKHYYEDGSDALIYRKTSVDVFENFSFEATD</sequence>
<keyword evidence="1" id="KW-0808">Transferase</keyword>
<dbReference type="InterPro" id="IPR016181">
    <property type="entry name" value="Acyl_CoA_acyltransferase"/>
</dbReference>
<evidence type="ECO:0000313" key="5">
    <source>
        <dbReference type="EMBL" id="PJZ29467.1"/>
    </source>
</evidence>
<evidence type="ECO:0000256" key="1">
    <source>
        <dbReference type="ARBA" id="ARBA00022679"/>
    </source>
</evidence>
<keyword evidence="6" id="KW-1185">Reference proteome</keyword>
<dbReference type="CDD" id="cd04301">
    <property type="entry name" value="NAT_SF"/>
    <property type="match status" value="1"/>
</dbReference>
<keyword evidence="2" id="KW-0012">Acyltransferase</keyword>
<dbReference type="InterPro" id="IPR050680">
    <property type="entry name" value="YpeA/RimI_acetyltransf"/>
</dbReference>
<dbReference type="EMBL" id="CP033614">
    <property type="protein sequence ID" value="AYV57448.1"/>
    <property type="molecule type" value="Genomic_DNA"/>
</dbReference>
<dbReference type="InterPro" id="IPR000182">
    <property type="entry name" value="GNAT_dom"/>
</dbReference>
<name>A0A2M9XQF0_9LEPT</name>
<dbReference type="AlphaFoldDB" id="A0A2M9XQF0"/>
<dbReference type="EMBL" id="NPDP01000022">
    <property type="protein sequence ID" value="PJZ29467.1"/>
    <property type="molecule type" value="Genomic_DNA"/>
</dbReference>
<reference evidence="5 6" key="1">
    <citation type="submission" date="2017-07" db="EMBL/GenBank/DDBJ databases">
        <title>Leptospira spp. isolated from tropical soils.</title>
        <authorList>
            <person name="Thibeaux R."/>
            <person name="Iraola G."/>
            <person name="Ferres I."/>
            <person name="Bierque E."/>
            <person name="Girault D."/>
            <person name="Soupe-Gilbert M.-E."/>
            <person name="Picardeau M."/>
            <person name="Goarant C."/>
        </authorList>
    </citation>
    <scope>NUCLEOTIDE SEQUENCE [LARGE SCALE GENOMIC DNA]</scope>
    <source>
        <strain evidence="5 6">JW2-C-B1</strain>
    </source>
</reference>
<dbReference type="PANTHER" id="PTHR43420">
    <property type="entry name" value="ACETYLTRANSFERASE"/>
    <property type="match status" value="1"/>
</dbReference>
<dbReference type="Pfam" id="PF00583">
    <property type="entry name" value="Acetyltransf_1"/>
    <property type="match status" value="1"/>
</dbReference>
<dbReference type="PANTHER" id="PTHR43420:SF44">
    <property type="entry name" value="ACETYLTRANSFERASE YPEA"/>
    <property type="match status" value="1"/>
</dbReference>
<dbReference type="SUPFAM" id="SSF55729">
    <property type="entry name" value="Acyl-CoA N-acyltransferases (Nat)"/>
    <property type="match status" value="1"/>
</dbReference>
<dbReference type="OrthoDB" id="9794566at2"/>
<proteinExistence type="predicted"/>
<evidence type="ECO:0000313" key="4">
    <source>
        <dbReference type="EMBL" id="AYV57448.1"/>
    </source>
</evidence>
<dbReference type="PROSITE" id="PS51186">
    <property type="entry name" value="GNAT"/>
    <property type="match status" value="1"/>
</dbReference>
<organism evidence="4 7">
    <name type="scientific">Leptospira kmetyi</name>
    <dbReference type="NCBI Taxonomy" id="408139"/>
    <lineage>
        <taxon>Bacteria</taxon>
        <taxon>Pseudomonadati</taxon>
        <taxon>Spirochaetota</taxon>
        <taxon>Spirochaetia</taxon>
        <taxon>Leptospirales</taxon>
        <taxon>Leptospiraceae</taxon>
        <taxon>Leptospira</taxon>
    </lineage>
</organism>